<keyword evidence="3" id="KW-1185">Reference proteome</keyword>
<accession>A0ABW3WR30</accession>
<feature type="chain" id="PRO_5045339702" description="Adhesin domain-containing protein" evidence="1">
    <location>
        <begin position="18"/>
        <end position="354"/>
    </location>
</feature>
<reference evidence="3" key="1">
    <citation type="journal article" date="2019" name="Int. J. Syst. Evol. Microbiol.">
        <title>The Global Catalogue of Microorganisms (GCM) 10K type strain sequencing project: providing services to taxonomists for standard genome sequencing and annotation.</title>
        <authorList>
            <consortium name="The Broad Institute Genomics Platform"/>
            <consortium name="The Broad Institute Genome Sequencing Center for Infectious Disease"/>
            <person name="Wu L."/>
            <person name="Ma J."/>
        </authorList>
    </citation>
    <scope>NUCLEOTIDE SEQUENCE [LARGE SCALE GENOMIC DNA]</scope>
    <source>
        <strain evidence="3">CCUG 62221</strain>
    </source>
</reference>
<evidence type="ECO:0000313" key="3">
    <source>
        <dbReference type="Proteomes" id="UP001597241"/>
    </source>
</evidence>
<evidence type="ECO:0008006" key="4">
    <source>
        <dbReference type="Google" id="ProtNLM"/>
    </source>
</evidence>
<evidence type="ECO:0000313" key="2">
    <source>
        <dbReference type="EMBL" id="MFD1294347.1"/>
    </source>
</evidence>
<organism evidence="2 3">
    <name type="scientific">Lutibacter holmesii</name>
    <dbReference type="NCBI Taxonomy" id="1137985"/>
    <lineage>
        <taxon>Bacteria</taxon>
        <taxon>Pseudomonadati</taxon>
        <taxon>Bacteroidota</taxon>
        <taxon>Flavobacteriia</taxon>
        <taxon>Flavobacteriales</taxon>
        <taxon>Flavobacteriaceae</taxon>
        <taxon>Lutibacter</taxon>
    </lineage>
</organism>
<dbReference type="EMBL" id="JBHTMV010000004">
    <property type="protein sequence ID" value="MFD1294347.1"/>
    <property type="molecule type" value="Genomic_DNA"/>
</dbReference>
<sequence length="354" mass="39079">MYKILLLVFLIPLVVTATEDKGKYTKNKKINKVYTVNKNATLAVSNKYGNITIVTGNSDQIEMNISITTSGDNEERVAERLEQITVELNGSSSNVSAKTIIGKSSNSWNWGRKSNVNMEINYTIKMPITNNVKLSNDYGSIQLDKLEGTSSINCDYGKITIGELLNSTNTINIDYTNKSSIDFMKDGAINADYSTLHIEKGGRIDLNADYSHISFGMVAVLDFNCDYGDVKINSCGNLTGNSDYMNTSVGKLNGSAILNSDYGSIKINAIHKNFKKIDIKTSYSQIKLGVSSENSFNITASLGYGHFKSNNNFTFNKEITKTSSKYYEGYYNTPNSDSTITLKTSYGNITFTTN</sequence>
<proteinExistence type="predicted"/>
<gene>
    <name evidence="2" type="ORF">ACFQ5N_10915</name>
</gene>
<dbReference type="RefSeq" id="WP_386809535.1">
    <property type="nucleotide sequence ID" value="NZ_JBHTMV010000004.1"/>
</dbReference>
<evidence type="ECO:0000256" key="1">
    <source>
        <dbReference type="SAM" id="SignalP"/>
    </source>
</evidence>
<feature type="signal peptide" evidence="1">
    <location>
        <begin position="1"/>
        <end position="17"/>
    </location>
</feature>
<comment type="caution">
    <text evidence="2">The sequence shown here is derived from an EMBL/GenBank/DDBJ whole genome shotgun (WGS) entry which is preliminary data.</text>
</comment>
<keyword evidence="1" id="KW-0732">Signal</keyword>
<protein>
    <recommendedName>
        <fullName evidence="4">Adhesin domain-containing protein</fullName>
    </recommendedName>
</protein>
<name>A0ABW3WR30_9FLAO</name>
<dbReference type="Proteomes" id="UP001597241">
    <property type="component" value="Unassembled WGS sequence"/>
</dbReference>